<evidence type="ECO:0000313" key="14">
    <source>
        <dbReference type="Proteomes" id="UP000586305"/>
    </source>
</evidence>
<evidence type="ECO:0000256" key="1">
    <source>
        <dbReference type="ARBA" id="ARBA00004571"/>
    </source>
</evidence>
<name>A0A849V7C9_9GAMM</name>
<keyword evidence="3 8" id="KW-1134">Transmembrane beta strand</keyword>
<dbReference type="PANTHER" id="PTHR47234">
    <property type="match status" value="1"/>
</dbReference>
<keyword evidence="6 8" id="KW-0472">Membrane</keyword>
<keyword evidence="2 8" id="KW-0813">Transport</keyword>
<dbReference type="AlphaFoldDB" id="A0A849V7C9"/>
<keyword evidence="14" id="KW-1185">Reference proteome</keyword>
<keyword evidence="4 8" id="KW-0812">Transmembrane</keyword>
<keyword evidence="5 9" id="KW-0798">TonB box</keyword>
<dbReference type="InterPro" id="IPR012910">
    <property type="entry name" value="Plug_dom"/>
</dbReference>
<evidence type="ECO:0000256" key="8">
    <source>
        <dbReference type="PROSITE-ProRule" id="PRU01360"/>
    </source>
</evidence>
<evidence type="ECO:0000259" key="12">
    <source>
        <dbReference type="Pfam" id="PF07715"/>
    </source>
</evidence>
<dbReference type="InterPro" id="IPR000531">
    <property type="entry name" value="Beta-barrel_TonB"/>
</dbReference>
<dbReference type="Proteomes" id="UP000586305">
    <property type="component" value="Unassembled WGS sequence"/>
</dbReference>
<gene>
    <name evidence="13" type="ORF">HG263_01570</name>
</gene>
<dbReference type="SUPFAM" id="SSF56935">
    <property type="entry name" value="Porins"/>
    <property type="match status" value="1"/>
</dbReference>
<feature type="domain" description="TonB-dependent receptor plug" evidence="12">
    <location>
        <begin position="54"/>
        <end position="170"/>
    </location>
</feature>
<dbReference type="InterPro" id="IPR036942">
    <property type="entry name" value="Beta-barrel_TonB_sf"/>
</dbReference>
<evidence type="ECO:0000256" key="5">
    <source>
        <dbReference type="ARBA" id="ARBA00023077"/>
    </source>
</evidence>
<dbReference type="Pfam" id="PF07715">
    <property type="entry name" value="Plug"/>
    <property type="match status" value="1"/>
</dbReference>
<evidence type="ECO:0000256" key="10">
    <source>
        <dbReference type="SAM" id="SignalP"/>
    </source>
</evidence>
<evidence type="ECO:0000256" key="4">
    <source>
        <dbReference type="ARBA" id="ARBA00022692"/>
    </source>
</evidence>
<dbReference type="InterPro" id="IPR039426">
    <property type="entry name" value="TonB-dep_rcpt-like"/>
</dbReference>
<feature type="domain" description="TonB-dependent receptor-like beta-barrel" evidence="11">
    <location>
        <begin position="363"/>
        <end position="910"/>
    </location>
</feature>
<feature type="signal peptide" evidence="10">
    <location>
        <begin position="1"/>
        <end position="27"/>
    </location>
</feature>
<evidence type="ECO:0000256" key="2">
    <source>
        <dbReference type="ARBA" id="ARBA00022448"/>
    </source>
</evidence>
<dbReference type="GO" id="GO:0009279">
    <property type="term" value="C:cell outer membrane"/>
    <property type="evidence" value="ECO:0007669"/>
    <property type="project" value="UniProtKB-SubCell"/>
</dbReference>
<dbReference type="PROSITE" id="PS52016">
    <property type="entry name" value="TONB_DEPENDENT_REC_3"/>
    <property type="match status" value="1"/>
</dbReference>
<organism evidence="13 14">
    <name type="scientific">Pseudoalteromonas caenipelagi</name>
    <dbReference type="NCBI Taxonomy" id="2726988"/>
    <lineage>
        <taxon>Bacteria</taxon>
        <taxon>Pseudomonadati</taxon>
        <taxon>Pseudomonadota</taxon>
        <taxon>Gammaproteobacteria</taxon>
        <taxon>Alteromonadales</taxon>
        <taxon>Pseudoalteromonadaceae</taxon>
        <taxon>Pseudoalteromonas</taxon>
    </lineage>
</organism>
<reference evidence="13 14" key="1">
    <citation type="submission" date="2020-04" db="EMBL/GenBank/DDBJ databases">
        <title>Pseudoalteromonas caenipelagi sp. nov., isolated from a tidal flat.</title>
        <authorList>
            <person name="Park S."/>
            <person name="Yoon J.-H."/>
        </authorList>
    </citation>
    <scope>NUCLEOTIDE SEQUENCE [LARGE SCALE GENOMIC DNA]</scope>
    <source>
        <strain evidence="13 14">JBTF-M23</strain>
    </source>
</reference>
<protein>
    <submittedName>
        <fullName evidence="13">TonB-dependent receptor</fullName>
    </submittedName>
</protein>
<dbReference type="Gene3D" id="2.170.130.10">
    <property type="entry name" value="TonB-dependent receptor, plug domain"/>
    <property type="match status" value="1"/>
</dbReference>
<dbReference type="Pfam" id="PF00593">
    <property type="entry name" value="TonB_dep_Rec_b-barrel"/>
    <property type="match status" value="1"/>
</dbReference>
<keyword evidence="13" id="KW-0675">Receptor</keyword>
<comment type="similarity">
    <text evidence="8 9">Belongs to the TonB-dependent receptor family.</text>
</comment>
<evidence type="ECO:0000256" key="9">
    <source>
        <dbReference type="RuleBase" id="RU003357"/>
    </source>
</evidence>
<comment type="subcellular location">
    <subcellularLocation>
        <location evidence="1 8">Cell outer membrane</location>
        <topology evidence="1 8">Multi-pass membrane protein</topology>
    </subcellularLocation>
</comment>
<evidence type="ECO:0000256" key="6">
    <source>
        <dbReference type="ARBA" id="ARBA00023136"/>
    </source>
</evidence>
<dbReference type="InterPro" id="IPR037066">
    <property type="entry name" value="Plug_dom_sf"/>
</dbReference>
<evidence type="ECO:0000259" key="11">
    <source>
        <dbReference type="Pfam" id="PF00593"/>
    </source>
</evidence>
<dbReference type="Gene3D" id="2.40.170.20">
    <property type="entry name" value="TonB-dependent receptor, beta-barrel domain"/>
    <property type="match status" value="1"/>
</dbReference>
<evidence type="ECO:0000313" key="13">
    <source>
        <dbReference type="EMBL" id="NOU49242.1"/>
    </source>
</evidence>
<keyword evidence="7 8" id="KW-0998">Cell outer membrane</keyword>
<dbReference type="PANTHER" id="PTHR47234:SF1">
    <property type="entry name" value="TONB-DEPENDENT RECEPTOR"/>
    <property type="match status" value="1"/>
</dbReference>
<evidence type="ECO:0000256" key="7">
    <source>
        <dbReference type="ARBA" id="ARBA00023237"/>
    </source>
</evidence>
<accession>A0A849V7C9</accession>
<keyword evidence="10" id="KW-0732">Signal</keyword>
<evidence type="ECO:0000256" key="3">
    <source>
        <dbReference type="ARBA" id="ARBA00022452"/>
    </source>
</evidence>
<comment type="caution">
    <text evidence="13">The sequence shown here is derived from an EMBL/GenBank/DDBJ whole genome shotgun (WGS) entry which is preliminary data.</text>
</comment>
<proteinExistence type="inferred from homology"/>
<feature type="chain" id="PRO_5032766402" evidence="10">
    <location>
        <begin position="28"/>
        <end position="952"/>
    </location>
</feature>
<dbReference type="RefSeq" id="WP_171624332.1">
    <property type="nucleotide sequence ID" value="NZ_JABBPG010000001.1"/>
</dbReference>
<dbReference type="EMBL" id="JABBPG010000001">
    <property type="protein sequence ID" value="NOU49242.1"/>
    <property type="molecule type" value="Genomic_DNA"/>
</dbReference>
<sequence length="952" mass="105981">MIRSKLSLSIKAVLIGGIAFSGHSAVANTGEQGADKQIERIVTTGSRISRADVEGPSPIVVLTAEDIDAKGFNNVFEALQSLSSATGSTQGQGLTNSFTPNAETVNLRGMGANRTLVLLNGRRVANYPRAFNGQNNVFNLSTISAAAISRIEVLTGGSSAVYGSDAIAGVINIITKTDVDDITVRLRHATTDQGGGDSNKFSIAGGFGKGDLNVSYAVEYSKQDMLLGSERDWLNDFSDGPATSEEAEYQRVNERSIMAGTIDGGFKYIHPQEFGTNLCDQWDEYDLSERPSRGFYCGKDTTGDNSYINDREQLSLYTNLTYQINNEHEFFAEALYWDSEAANRGGFGVSWGTSTLPDGVALGGQWVWDATNDRYLYLGRTFTPNEVGDDKSHFEDEMLYTAAGFRGTVLDDWGYEVSVAHSASDSFEYENLIASDKAVAYFLGSPLEGTTSDFYPNFDRFWKPLDQAGRDAIVEVNDSSADASVTTVNASLTGDLFELDAGPVAFAMALEWSTEDYEINVDPRTLDKTKGWGNGLTGTEGKGDRDRYGMAVEFRVPITDELQTSIAGRYDYYDDETAVDGAFTYQLGLEYRPLEQLLVRANYGTTFRAPDIHQVYAGPSGFYQTFTDYWLESKCAQIVGEQATGLSAAEQEAVAYQCDTNSAGKLRESQQFQGERTGNKNLKEETGYSATIGFVWSITDKMDLTTDLYRIRIEDQVESWDTDHFFTTEAKCRNGQEQNQALCDDVLSRIDRHAVGAPDVAMTVDKARSTYINQSLNEQTGVDVNYKAGFDLGAYGEFNLDLKYTHVLEVVDQKFPGDKIDKEYRDSYLNNDFRSRWDNRFGWNNDDWSVSLQQTRYGSSWNDEDPDPIRNPSDDRRALAKRLKPWLIYNLGVTYSINDNHFVKLGVNNLRDSKARNDESYVYGKPWFNRERYPVTTAVMGRTFSLEWTGRF</sequence>